<accession>A0AA39K1Q7</accession>
<protein>
    <submittedName>
        <fullName evidence="2">Uncharacterized protein</fullName>
    </submittedName>
</protein>
<dbReference type="RefSeq" id="XP_060328241.1">
    <property type="nucleotide sequence ID" value="XM_060482853.1"/>
</dbReference>
<keyword evidence="3" id="KW-1185">Reference proteome</keyword>
<organism evidence="2 3">
    <name type="scientific">Armillaria tabescens</name>
    <name type="common">Ringless honey mushroom</name>
    <name type="synonym">Agaricus tabescens</name>
    <dbReference type="NCBI Taxonomy" id="1929756"/>
    <lineage>
        <taxon>Eukaryota</taxon>
        <taxon>Fungi</taxon>
        <taxon>Dikarya</taxon>
        <taxon>Basidiomycota</taxon>
        <taxon>Agaricomycotina</taxon>
        <taxon>Agaricomycetes</taxon>
        <taxon>Agaricomycetidae</taxon>
        <taxon>Agaricales</taxon>
        <taxon>Marasmiineae</taxon>
        <taxon>Physalacriaceae</taxon>
        <taxon>Desarmillaria</taxon>
    </lineage>
</organism>
<proteinExistence type="predicted"/>
<sequence>MTNCDEEKMNVDTDCLKEIASQGSGVGSSCATSVDGNRIYDAIMVNRHHDTISEEEATNWINALLHAAQRLRLEQLLRKGNTLREVLNDFHHEFGAFFNRGETYMDSDSEELEMSGNHEEGMPARVEERRENFELDVSARYESKHEDGKIHSHGDHDVVREQPDRETRVGRPLLDCARESLQPVKLNTGTLEEVVVTYHGIRPPSAEDSDPVEAQKVNKYKMTLSCRHAERNGDKPIPDRALVALMDGLLVQGTFLRLPAAWTDLNSSNSNFLANRLNKSFKVTQLKLLGREDHMYSITDGAEGAYELVIGRASAVVFSLRQTSAYTLDDLTKCLCRWGIRLSTCKRVRVHDQLPRTSLRTSEPVPYRRKGFQLTMEDFASYVERRRQLFRNSDVARAALKHGGLIWRLAMEEVSEEYVTSGPSPRVMETGACLRTTEGEALWDEMLMDDQIDVICGVYKVETEDDRYPKGDRRGKLTEHVSWFPKDAGWRGCGLDVGFWSPDAESWYQHRLANYLDGDFKCKNQSEWKRSLKLWRDAPKLAEGLEKVSQGFLQCHVLRL</sequence>
<reference evidence="2" key="1">
    <citation type="submission" date="2023-06" db="EMBL/GenBank/DDBJ databases">
        <authorList>
            <consortium name="Lawrence Berkeley National Laboratory"/>
            <person name="Ahrendt S."/>
            <person name="Sahu N."/>
            <person name="Indic B."/>
            <person name="Wong-Bajracharya J."/>
            <person name="Merenyi Z."/>
            <person name="Ke H.-M."/>
            <person name="Monk M."/>
            <person name="Kocsube S."/>
            <person name="Drula E."/>
            <person name="Lipzen A."/>
            <person name="Balint B."/>
            <person name="Henrissat B."/>
            <person name="Andreopoulos B."/>
            <person name="Martin F.M."/>
            <person name="Harder C.B."/>
            <person name="Rigling D."/>
            <person name="Ford K.L."/>
            <person name="Foster G.D."/>
            <person name="Pangilinan J."/>
            <person name="Papanicolaou A."/>
            <person name="Barry K."/>
            <person name="LaButti K."/>
            <person name="Viragh M."/>
            <person name="Koriabine M."/>
            <person name="Yan M."/>
            <person name="Riley R."/>
            <person name="Champramary S."/>
            <person name="Plett K.L."/>
            <person name="Tsai I.J."/>
            <person name="Slot J."/>
            <person name="Sipos G."/>
            <person name="Plett J."/>
            <person name="Nagy L.G."/>
            <person name="Grigoriev I.V."/>
        </authorList>
    </citation>
    <scope>NUCLEOTIDE SEQUENCE</scope>
    <source>
        <strain evidence="2">CCBAS 213</strain>
    </source>
</reference>
<comment type="caution">
    <text evidence="2">The sequence shown here is derived from an EMBL/GenBank/DDBJ whole genome shotgun (WGS) entry which is preliminary data.</text>
</comment>
<dbReference type="GeneID" id="85366401"/>
<dbReference type="Proteomes" id="UP001175211">
    <property type="component" value="Unassembled WGS sequence"/>
</dbReference>
<gene>
    <name evidence="2" type="ORF">EV420DRAFT_630407</name>
</gene>
<feature type="region of interest" description="Disordered" evidence="1">
    <location>
        <begin position="143"/>
        <end position="166"/>
    </location>
</feature>
<evidence type="ECO:0000256" key="1">
    <source>
        <dbReference type="SAM" id="MobiDB-lite"/>
    </source>
</evidence>
<dbReference type="AlphaFoldDB" id="A0AA39K1Q7"/>
<name>A0AA39K1Q7_ARMTA</name>
<dbReference type="EMBL" id="JAUEPS010000029">
    <property type="protein sequence ID" value="KAK0452905.1"/>
    <property type="molecule type" value="Genomic_DNA"/>
</dbReference>
<evidence type="ECO:0000313" key="3">
    <source>
        <dbReference type="Proteomes" id="UP001175211"/>
    </source>
</evidence>
<evidence type="ECO:0000313" key="2">
    <source>
        <dbReference type="EMBL" id="KAK0452905.1"/>
    </source>
</evidence>